<dbReference type="GO" id="GO:0043138">
    <property type="term" value="F:3'-5' DNA helicase activity"/>
    <property type="evidence" value="ECO:0007669"/>
    <property type="project" value="UniProtKB-EC"/>
</dbReference>
<keyword evidence="15" id="KW-1185">Reference proteome</keyword>
<evidence type="ECO:0000313" key="14">
    <source>
        <dbReference type="EMBL" id="AKC95342.1"/>
    </source>
</evidence>
<dbReference type="RefSeq" id="WP_046328448.1">
    <property type="nucleotide sequence ID" value="NZ_CP011280.1"/>
</dbReference>
<evidence type="ECO:0000256" key="4">
    <source>
        <dbReference type="ARBA" id="ARBA00022806"/>
    </source>
</evidence>
<keyword evidence="4 11" id="KW-0347">Helicase</keyword>
<evidence type="ECO:0000256" key="11">
    <source>
        <dbReference type="PROSITE-ProRule" id="PRU00560"/>
    </source>
</evidence>
<dbReference type="GO" id="GO:0005524">
    <property type="term" value="F:ATP binding"/>
    <property type="evidence" value="ECO:0007669"/>
    <property type="project" value="UniProtKB-UniRule"/>
</dbReference>
<dbReference type="InterPro" id="IPR014016">
    <property type="entry name" value="UvrD-like_ATP-bd"/>
</dbReference>
<keyword evidence="2 11" id="KW-0547">Nucleotide-binding</keyword>
<evidence type="ECO:0000256" key="6">
    <source>
        <dbReference type="ARBA" id="ARBA00023125"/>
    </source>
</evidence>
<keyword evidence="7" id="KW-0413">Isomerase</keyword>
<dbReference type="EMBL" id="CP011280">
    <property type="protein sequence ID" value="AKC95342.1"/>
    <property type="molecule type" value="Genomic_DNA"/>
</dbReference>
<reference evidence="14 15" key="1">
    <citation type="journal article" date="2012" name="BMC Genomics">
        <title>Genomic sequence analysis and characterization of Sneathia amnii sp. nov.</title>
        <authorList>
            <consortium name="Vaginal Microbiome Consortium (additional members)"/>
            <person name="Harwich M.D.Jr."/>
            <person name="Serrano M.G."/>
            <person name="Fettweis J.M."/>
            <person name="Alves J.M."/>
            <person name="Reimers M.A."/>
            <person name="Buck G.A."/>
            <person name="Jefferson K.K."/>
        </authorList>
    </citation>
    <scope>NUCLEOTIDE SEQUENCE [LARGE SCALE GENOMIC DNA]</scope>
    <source>
        <strain evidence="14 15">SN35</strain>
    </source>
</reference>
<gene>
    <name evidence="14" type="ORF">VC03_02045</name>
</gene>
<evidence type="ECO:0000256" key="7">
    <source>
        <dbReference type="ARBA" id="ARBA00023235"/>
    </source>
</evidence>
<dbReference type="CDD" id="cd17932">
    <property type="entry name" value="DEXQc_UvrD"/>
    <property type="match status" value="1"/>
</dbReference>
<dbReference type="GO" id="GO:0000725">
    <property type="term" value="P:recombinational repair"/>
    <property type="evidence" value="ECO:0007669"/>
    <property type="project" value="TreeGrafter"/>
</dbReference>
<dbReference type="PANTHER" id="PTHR11070:SF2">
    <property type="entry name" value="ATP-DEPENDENT DNA HELICASE SRS2"/>
    <property type="match status" value="1"/>
</dbReference>
<feature type="binding site" evidence="11">
    <location>
        <begin position="26"/>
        <end position="33"/>
    </location>
    <ligand>
        <name>ATP</name>
        <dbReference type="ChEBI" id="CHEBI:30616"/>
    </ligand>
</feature>
<evidence type="ECO:0000256" key="8">
    <source>
        <dbReference type="ARBA" id="ARBA00034617"/>
    </source>
</evidence>
<comment type="similarity">
    <text evidence="1">Belongs to the helicase family. UvrD subfamily.</text>
</comment>
<dbReference type="GO" id="GO:0016887">
    <property type="term" value="F:ATP hydrolysis activity"/>
    <property type="evidence" value="ECO:0007669"/>
    <property type="project" value="RHEA"/>
</dbReference>
<dbReference type="Gene3D" id="1.10.10.160">
    <property type="match status" value="1"/>
</dbReference>
<dbReference type="Gene3D" id="1.10.486.10">
    <property type="entry name" value="PCRA, domain 4"/>
    <property type="match status" value="1"/>
</dbReference>
<evidence type="ECO:0000256" key="2">
    <source>
        <dbReference type="ARBA" id="ARBA00022741"/>
    </source>
</evidence>
<dbReference type="InterPro" id="IPR000212">
    <property type="entry name" value="DNA_helicase_UvrD/REP"/>
</dbReference>
<name>A0A0E3ZAP5_9FUSO</name>
<dbReference type="Gene3D" id="3.40.50.300">
    <property type="entry name" value="P-loop containing nucleotide triphosphate hydrolases"/>
    <property type="match status" value="2"/>
</dbReference>
<dbReference type="PATRIC" id="fig|1069640.6.peg.391"/>
<dbReference type="Proteomes" id="UP000033103">
    <property type="component" value="Chromosome"/>
</dbReference>
<dbReference type="GO" id="GO:0003677">
    <property type="term" value="F:DNA binding"/>
    <property type="evidence" value="ECO:0007669"/>
    <property type="project" value="UniProtKB-KW"/>
</dbReference>
<dbReference type="KEGG" id="sns:VC03_02045"/>
<feature type="domain" description="UvrD-like helicase C-terminal" evidence="13">
    <location>
        <begin position="283"/>
        <end position="542"/>
    </location>
</feature>
<dbReference type="GO" id="GO:0005829">
    <property type="term" value="C:cytosol"/>
    <property type="evidence" value="ECO:0007669"/>
    <property type="project" value="TreeGrafter"/>
</dbReference>
<organism evidence="14 15">
    <name type="scientific">Sneathia vaginalis</name>
    <dbReference type="NCBI Taxonomy" id="187101"/>
    <lineage>
        <taxon>Bacteria</taxon>
        <taxon>Fusobacteriati</taxon>
        <taxon>Fusobacteriota</taxon>
        <taxon>Fusobacteriia</taxon>
        <taxon>Fusobacteriales</taxon>
        <taxon>Leptotrichiaceae</taxon>
        <taxon>Sneathia</taxon>
    </lineage>
</organism>
<dbReference type="STRING" id="187101.VC03_02045"/>
<evidence type="ECO:0000256" key="1">
    <source>
        <dbReference type="ARBA" id="ARBA00009922"/>
    </source>
</evidence>
<sequence length="702" mass="80810">MNILDNLNDMQRKASEKIDGPSLILAGAGSGKTRTVTYKIAHMVKECNIDPESILALTFTNKAANEMKERIHDLIGEDANKMIISTFHSFSVRMLRIYGKSIGFTSNFNIYDADDSKSLIKKIVKNLNYAQTPSSFYTRISKSKENGVTVKNFENEIDLKIKDNREFYEVLKQYQETLIKNNCMDFTDILLNCKALLDDNTVLEKIQNKFKYILVDEYQDTNNIQYQIVTKLAKKYKNLCVVGDEDQSIYAFRGADINNILNFKKDYPNALIVKLEQNYRSTSNILNLANSVISKNTSSLGKALWTKNDTGKLPNLYEATDPYDEARHICEIIKESKEKYGNFTILYRMNAQSRVLEQELNRNGINCKVYGGLSFYQRKEVKDLLSYLMFLNNPEDVVSFERCISNPKRKIGSKTQEKIISFARDNGISLLDAMQYDNTSKVKDFYNLMSDLYDKKDNIMLSGLMQEIIEKTHYLEYVATLDNPDEKRANVYELLNSIKEAQKVDENLTLDEYLTFTSLSSTTDSINEDNIVKLMTIHSSKGLEFNTVFLAGFESNLFPTNSNLNDISSLEEERRLCYVAITRAKKELYLSYCKNRTFNGLTENFKSVSHFYYDMDKKYIEHVNAKKNTENVSEHIIENFNPVRNKKQTVETAFSTFKVGQTVNHLAYGRGTIKKIDDKSLTIDFIIGEKKISLLLADRFLK</sequence>
<proteinExistence type="inferred from homology"/>
<protein>
    <recommendedName>
        <fullName evidence="9">DNA 3'-5' helicase</fullName>
        <ecNumber evidence="9">5.6.2.4</ecNumber>
    </recommendedName>
</protein>
<evidence type="ECO:0000256" key="10">
    <source>
        <dbReference type="ARBA" id="ARBA00048988"/>
    </source>
</evidence>
<dbReference type="InterPro" id="IPR013986">
    <property type="entry name" value="DExx_box_DNA_helicase_dom_sf"/>
</dbReference>
<evidence type="ECO:0000256" key="9">
    <source>
        <dbReference type="ARBA" id="ARBA00034808"/>
    </source>
</evidence>
<dbReference type="InterPro" id="IPR027417">
    <property type="entry name" value="P-loop_NTPase"/>
</dbReference>
<dbReference type="EC" id="5.6.2.4" evidence="9"/>
<dbReference type="Pfam" id="PF00580">
    <property type="entry name" value="UvrD-helicase"/>
    <property type="match status" value="1"/>
</dbReference>
<accession>A0A0E3ZAP5</accession>
<comment type="catalytic activity">
    <reaction evidence="10">
        <text>ATP + H2O = ADP + phosphate + H(+)</text>
        <dbReference type="Rhea" id="RHEA:13065"/>
        <dbReference type="ChEBI" id="CHEBI:15377"/>
        <dbReference type="ChEBI" id="CHEBI:15378"/>
        <dbReference type="ChEBI" id="CHEBI:30616"/>
        <dbReference type="ChEBI" id="CHEBI:43474"/>
        <dbReference type="ChEBI" id="CHEBI:456216"/>
        <dbReference type="EC" id="5.6.2.4"/>
    </reaction>
</comment>
<dbReference type="HOGENOM" id="CLU_004585_5_2_0"/>
<dbReference type="Pfam" id="PF13361">
    <property type="entry name" value="UvrD_C"/>
    <property type="match status" value="1"/>
</dbReference>
<keyword evidence="3 11" id="KW-0378">Hydrolase</keyword>
<dbReference type="OrthoDB" id="9810135at2"/>
<evidence type="ECO:0000256" key="3">
    <source>
        <dbReference type="ARBA" id="ARBA00022801"/>
    </source>
</evidence>
<dbReference type="SUPFAM" id="SSF52540">
    <property type="entry name" value="P-loop containing nucleoside triphosphate hydrolases"/>
    <property type="match status" value="1"/>
</dbReference>
<dbReference type="PROSITE" id="PS51198">
    <property type="entry name" value="UVRD_HELICASE_ATP_BIND"/>
    <property type="match status" value="1"/>
</dbReference>
<evidence type="ECO:0000256" key="5">
    <source>
        <dbReference type="ARBA" id="ARBA00022840"/>
    </source>
</evidence>
<evidence type="ECO:0000259" key="12">
    <source>
        <dbReference type="PROSITE" id="PS51198"/>
    </source>
</evidence>
<dbReference type="CDD" id="cd18807">
    <property type="entry name" value="SF1_C_UvrD"/>
    <property type="match status" value="1"/>
</dbReference>
<dbReference type="InterPro" id="IPR014017">
    <property type="entry name" value="DNA_helicase_UvrD-like_C"/>
</dbReference>
<dbReference type="PANTHER" id="PTHR11070">
    <property type="entry name" value="UVRD / RECB / PCRA DNA HELICASE FAMILY MEMBER"/>
    <property type="match status" value="1"/>
</dbReference>
<evidence type="ECO:0000313" key="15">
    <source>
        <dbReference type="Proteomes" id="UP000033103"/>
    </source>
</evidence>
<keyword evidence="5 11" id="KW-0067">ATP-binding</keyword>
<comment type="catalytic activity">
    <reaction evidence="8">
        <text>Couples ATP hydrolysis with the unwinding of duplex DNA by translocating in the 3'-5' direction.</text>
        <dbReference type="EC" id="5.6.2.4"/>
    </reaction>
</comment>
<keyword evidence="6" id="KW-0238">DNA-binding</keyword>
<dbReference type="PROSITE" id="PS51217">
    <property type="entry name" value="UVRD_HELICASE_CTER"/>
    <property type="match status" value="1"/>
</dbReference>
<dbReference type="AlphaFoldDB" id="A0A0E3ZAP5"/>
<evidence type="ECO:0000259" key="13">
    <source>
        <dbReference type="PROSITE" id="PS51217"/>
    </source>
</evidence>
<feature type="domain" description="UvrD-like helicase ATP-binding" evidence="12">
    <location>
        <begin position="5"/>
        <end position="282"/>
    </location>
</feature>
<dbReference type="GO" id="GO:0033202">
    <property type="term" value="C:DNA helicase complex"/>
    <property type="evidence" value="ECO:0007669"/>
    <property type="project" value="TreeGrafter"/>
</dbReference>